<dbReference type="AlphaFoldDB" id="X1B3Z0"/>
<sequence>IRGQKVWSIILAILIVLVPTYITIRTQAPEWGFQATRGLGENFAKLFFPIGEARIVEPLHHIDVISSSWSGGDRLNGGGFGEYSFNVLNEHRKSILITDVNILGPNSITETYVSGEDTEILSRENIELEIKDITIKSPSGLAIIKEYTSELIVVNLDVEYDLRKWREAIEGNFDQINIYGWVHLQVSYKIMGEDIKENIFENVKVNFILPTAFFLE</sequence>
<reference evidence="2" key="1">
    <citation type="journal article" date="2014" name="Front. Microbiol.">
        <title>High frequency of phylogenetically diverse reductive dehalogenase-homologous genes in deep subseafloor sedimentary metagenomes.</title>
        <authorList>
            <person name="Kawai M."/>
            <person name="Futagami T."/>
            <person name="Toyoda A."/>
            <person name="Takaki Y."/>
            <person name="Nishi S."/>
            <person name="Hori S."/>
            <person name="Arai W."/>
            <person name="Tsubouchi T."/>
            <person name="Morono Y."/>
            <person name="Uchiyama I."/>
            <person name="Ito T."/>
            <person name="Fujiyama A."/>
            <person name="Inagaki F."/>
            <person name="Takami H."/>
        </authorList>
    </citation>
    <scope>NUCLEOTIDE SEQUENCE</scope>
    <source>
        <strain evidence="2">Expedition CK06-06</strain>
    </source>
</reference>
<evidence type="ECO:0000256" key="1">
    <source>
        <dbReference type="SAM" id="Phobius"/>
    </source>
</evidence>
<protein>
    <submittedName>
        <fullName evidence="2">Uncharacterized protein</fullName>
    </submittedName>
</protein>
<feature type="transmembrane region" description="Helical" evidence="1">
    <location>
        <begin position="6"/>
        <end position="24"/>
    </location>
</feature>
<comment type="caution">
    <text evidence="2">The sequence shown here is derived from an EMBL/GenBank/DDBJ whole genome shotgun (WGS) entry which is preliminary data.</text>
</comment>
<keyword evidence="1" id="KW-0812">Transmembrane</keyword>
<dbReference type="EMBL" id="BART01018586">
    <property type="protein sequence ID" value="GAG76002.1"/>
    <property type="molecule type" value="Genomic_DNA"/>
</dbReference>
<accession>X1B3Z0</accession>
<keyword evidence="1" id="KW-0472">Membrane</keyword>
<evidence type="ECO:0000313" key="2">
    <source>
        <dbReference type="EMBL" id="GAG76002.1"/>
    </source>
</evidence>
<proteinExistence type="predicted"/>
<organism evidence="2">
    <name type="scientific">marine sediment metagenome</name>
    <dbReference type="NCBI Taxonomy" id="412755"/>
    <lineage>
        <taxon>unclassified sequences</taxon>
        <taxon>metagenomes</taxon>
        <taxon>ecological metagenomes</taxon>
    </lineage>
</organism>
<keyword evidence="1" id="KW-1133">Transmembrane helix</keyword>
<name>X1B3Z0_9ZZZZ</name>
<feature type="non-terminal residue" evidence="2">
    <location>
        <position position="1"/>
    </location>
</feature>
<gene>
    <name evidence="2" type="ORF">S01H4_35040</name>
</gene>